<dbReference type="CDD" id="cd22157">
    <property type="entry name" value="F-box_AtFBW1-like"/>
    <property type="match status" value="1"/>
</dbReference>
<gene>
    <name evidence="2" type="ORF">Adt_36343</name>
</gene>
<feature type="domain" description="F-box" evidence="1">
    <location>
        <begin position="1"/>
        <end position="44"/>
    </location>
</feature>
<dbReference type="SUPFAM" id="SSF81383">
    <property type="entry name" value="F-box domain"/>
    <property type="match status" value="1"/>
</dbReference>
<evidence type="ECO:0000313" key="3">
    <source>
        <dbReference type="Proteomes" id="UP001604336"/>
    </source>
</evidence>
<proteinExistence type="predicted"/>
<dbReference type="PANTHER" id="PTHR31672:SF13">
    <property type="entry name" value="F-BOX PROTEIN CPR30-LIKE"/>
    <property type="match status" value="1"/>
</dbReference>
<dbReference type="Pfam" id="PF00646">
    <property type="entry name" value="F-box"/>
    <property type="match status" value="1"/>
</dbReference>
<dbReference type="InterPro" id="IPR036047">
    <property type="entry name" value="F-box-like_dom_sf"/>
</dbReference>
<keyword evidence="3" id="KW-1185">Reference proteome</keyword>
<reference evidence="3" key="1">
    <citation type="submission" date="2024-07" db="EMBL/GenBank/DDBJ databases">
        <title>Two chromosome-level genome assemblies of Korean endemic species Abeliophyllum distichum and Forsythia ovata (Oleaceae).</title>
        <authorList>
            <person name="Jang H."/>
        </authorList>
    </citation>
    <scope>NUCLEOTIDE SEQUENCE [LARGE SCALE GENOMIC DNA]</scope>
</reference>
<dbReference type="EMBL" id="JBFOLK010000011">
    <property type="protein sequence ID" value="KAL2475607.1"/>
    <property type="molecule type" value="Genomic_DNA"/>
</dbReference>
<dbReference type="InterPro" id="IPR050796">
    <property type="entry name" value="SCF_F-box_component"/>
</dbReference>
<sequence>MSHIPEYLVEDILSRLRVKSLMCFRSVSKSWHDLIDSPSFIKKHMKQSMKMKREESTAELVYRCNSYTYYSLQKLDLSGDPHPIGDPKELPPIFCHRYDYDTSSSYLGIYRIHLVGSCNGVICFVDIADHIVFWNLATRKFFEVQNYRIKLPEMCCRSSFVDYGFGYDSATDDYKVIRMITAHTDGITDSSLVELYSLKSDSWKRFEALVGHSFRNGYGILVGGALHWLRNKSYNTENREYMIVSFDLTKEEFNFLPHPELSGKFTWMNLGNYQDCLSLFCRADEAPDEAADSEIWVMKDLGIKESWTKVFNVNNTYTYMRAIYHSMCKTTNFWEKNRDTLEWNKEENKNIKNYCEVRCLPLEAEFVHCESLVGPSWTGEEEAFRL</sequence>
<dbReference type="InterPro" id="IPR017451">
    <property type="entry name" value="F-box-assoc_interact_dom"/>
</dbReference>
<evidence type="ECO:0000259" key="1">
    <source>
        <dbReference type="PROSITE" id="PS50181"/>
    </source>
</evidence>
<dbReference type="Gene3D" id="1.20.1280.50">
    <property type="match status" value="1"/>
</dbReference>
<dbReference type="Proteomes" id="UP001604336">
    <property type="component" value="Unassembled WGS sequence"/>
</dbReference>
<organism evidence="2 3">
    <name type="scientific">Abeliophyllum distichum</name>
    <dbReference type="NCBI Taxonomy" id="126358"/>
    <lineage>
        <taxon>Eukaryota</taxon>
        <taxon>Viridiplantae</taxon>
        <taxon>Streptophyta</taxon>
        <taxon>Embryophyta</taxon>
        <taxon>Tracheophyta</taxon>
        <taxon>Spermatophyta</taxon>
        <taxon>Magnoliopsida</taxon>
        <taxon>eudicotyledons</taxon>
        <taxon>Gunneridae</taxon>
        <taxon>Pentapetalae</taxon>
        <taxon>asterids</taxon>
        <taxon>lamiids</taxon>
        <taxon>Lamiales</taxon>
        <taxon>Oleaceae</taxon>
        <taxon>Forsythieae</taxon>
        <taxon>Abeliophyllum</taxon>
    </lineage>
</organism>
<accession>A0ABD1QHA7</accession>
<name>A0ABD1QHA7_9LAMI</name>
<protein>
    <submittedName>
        <fullName evidence="2">F-box protein CPR30</fullName>
    </submittedName>
</protein>
<evidence type="ECO:0000313" key="2">
    <source>
        <dbReference type="EMBL" id="KAL2475607.1"/>
    </source>
</evidence>
<dbReference type="PANTHER" id="PTHR31672">
    <property type="entry name" value="BNACNNG10540D PROTEIN"/>
    <property type="match status" value="1"/>
</dbReference>
<dbReference type="PROSITE" id="PS50181">
    <property type="entry name" value="FBOX"/>
    <property type="match status" value="1"/>
</dbReference>
<dbReference type="Pfam" id="PF07734">
    <property type="entry name" value="FBA_1"/>
    <property type="match status" value="1"/>
</dbReference>
<comment type="caution">
    <text evidence="2">The sequence shown here is derived from an EMBL/GenBank/DDBJ whole genome shotgun (WGS) entry which is preliminary data.</text>
</comment>
<dbReference type="AlphaFoldDB" id="A0ABD1QHA7"/>
<dbReference type="SMART" id="SM00256">
    <property type="entry name" value="FBOX"/>
    <property type="match status" value="1"/>
</dbReference>
<dbReference type="NCBIfam" id="TIGR01640">
    <property type="entry name" value="F_box_assoc_1"/>
    <property type="match status" value="1"/>
</dbReference>
<dbReference type="InterPro" id="IPR006527">
    <property type="entry name" value="F-box-assoc_dom_typ1"/>
</dbReference>
<dbReference type="InterPro" id="IPR001810">
    <property type="entry name" value="F-box_dom"/>
</dbReference>